<protein>
    <recommendedName>
        <fullName evidence="3">GTP cyclohydrolase I</fullName>
    </recommendedName>
</protein>
<organism evidence="2">
    <name type="scientific">uncultured organism</name>
    <dbReference type="NCBI Taxonomy" id="155900"/>
    <lineage>
        <taxon>unclassified sequences</taxon>
        <taxon>environmental samples</taxon>
    </lineage>
</organism>
<gene>
    <name evidence="2" type="ORF">KBTEX_04409</name>
</gene>
<dbReference type="AlphaFoldDB" id="A0A5B8RHB0"/>
<dbReference type="EMBL" id="MN079663">
    <property type="protein sequence ID" value="QEA08041.1"/>
    <property type="molecule type" value="Genomic_DNA"/>
</dbReference>
<dbReference type="Pfam" id="PF02649">
    <property type="entry name" value="GCHY-1"/>
    <property type="match status" value="1"/>
</dbReference>
<accession>A0A5B8RHB0</accession>
<evidence type="ECO:0000256" key="1">
    <source>
        <dbReference type="ARBA" id="ARBA00022801"/>
    </source>
</evidence>
<evidence type="ECO:0000313" key="2">
    <source>
        <dbReference type="EMBL" id="QEA08041.1"/>
    </source>
</evidence>
<name>A0A5B8RHB0_9ZZZZ</name>
<keyword evidence="1" id="KW-0378">Hydrolase</keyword>
<dbReference type="PANTHER" id="PTHR36445">
    <property type="entry name" value="GTP CYCLOHYDROLASE MPTA"/>
    <property type="match status" value="1"/>
</dbReference>
<dbReference type="Gene3D" id="3.10.270.10">
    <property type="entry name" value="Urate Oxidase"/>
    <property type="match status" value="1"/>
</dbReference>
<dbReference type="GO" id="GO:0003934">
    <property type="term" value="F:GTP cyclohydrolase I activity"/>
    <property type="evidence" value="ECO:0007669"/>
    <property type="project" value="InterPro"/>
</dbReference>
<dbReference type="InterPro" id="IPR003801">
    <property type="entry name" value="GTP_cyclohydrolase_FolE2/MptA"/>
</dbReference>
<dbReference type="PANTHER" id="PTHR36445:SF1">
    <property type="entry name" value="GTP CYCLOHYDROLASE MPTA"/>
    <property type="match status" value="1"/>
</dbReference>
<reference evidence="2" key="1">
    <citation type="submission" date="2019-06" db="EMBL/GenBank/DDBJ databases">
        <authorList>
            <person name="Murdoch R.W."/>
            <person name="Fathepure B."/>
        </authorList>
    </citation>
    <scope>NUCLEOTIDE SEQUENCE</scope>
</reference>
<proteinExistence type="predicted"/>
<sequence length="108" mass="11611">MHPDPAAHALGLVALIDAVERTLHTPVQTMVKRRDEQAFARRNGDQPMYVEDAGRLLARTLSPRYPGVAIKVRHLESLHAHDAVATVDPDAAAAAGWSRGGTGEISRG</sequence>
<evidence type="ECO:0008006" key="3">
    <source>
        <dbReference type="Google" id="ProtNLM"/>
    </source>
</evidence>